<dbReference type="GO" id="GO:0016787">
    <property type="term" value="F:hydrolase activity"/>
    <property type="evidence" value="ECO:0007669"/>
    <property type="project" value="UniProtKB-KW"/>
</dbReference>
<dbReference type="PANTHER" id="PTHR43798">
    <property type="entry name" value="MONOACYLGLYCEROL LIPASE"/>
    <property type="match status" value="1"/>
</dbReference>
<keyword evidence="3" id="KW-1185">Reference proteome</keyword>
<feature type="domain" description="AB hydrolase-1" evidence="1">
    <location>
        <begin position="5"/>
        <end position="134"/>
    </location>
</feature>
<gene>
    <name evidence="2" type="ORF">I7822_17050</name>
</gene>
<proteinExistence type="predicted"/>
<evidence type="ECO:0000259" key="1">
    <source>
        <dbReference type="Pfam" id="PF00561"/>
    </source>
</evidence>
<dbReference type="InterPro" id="IPR029058">
    <property type="entry name" value="AB_hydrolase_fold"/>
</dbReference>
<dbReference type="Gene3D" id="3.40.50.1820">
    <property type="entry name" value="alpha/beta hydrolase"/>
    <property type="match status" value="1"/>
</dbReference>
<dbReference type="EMBL" id="JAGDEL010000013">
    <property type="protein sequence ID" value="MBO1513360.1"/>
    <property type="molecule type" value="Genomic_DNA"/>
</dbReference>
<organism evidence="2 3">
    <name type="scientific">Metabacillus bambusae</name>
    <dbReference type="NCBI Taxonomy" id="2795218"/>
    <lineage>
        <taxon>Bacteria</taxon>
        <taxon>Bacillati</taxon>
        <taxon>Bacillota</taxon>
        <taxon>Bacilli</taxon>
        <taxon>Bacillales</taxon>
        <taxon>Bacillaceae</taxon>
        <taxon>Metabacillus</taxon>
    </lineage>
</organism>
<protein>
    <submittedName>
        <fullName evidence="2">Alpha/beta hydrolase</fullName>
    </submittedName>
</protein>
<sequence length="250" mass="29300">MKENIIFIHGLTGTKGAFKKPMEYFNHQFNTYSYNLLGHGEDRGKAVDFTLTNLVSQLEGFYEQEGLKEAHLCTLSYGCYPSTIFAKKWNNKVKSLCFIGGHYNTPSQLFDVFKHYWEIRNEDYPTWLRKYSHDIYPKESLLDPYSIISNKIYYKYGLELNENILKNAIQHRLKYDLRSDLSTLTVPILWVMGDHDSMYKSTLTDLNTVIPHVIYKEIKHAGHAANMFRPSCFRDMYEEFLTSIINKAKV</sequence>
<evidence type="ECO:0000313" key="3">
    <source>
        <dbReference type="Proteomes" id="UP000663981"/>
    </source>
</evidence>
<dbReference type="SUPFAM" id="SSF53474">
    <property type="entry name" value="alpha/beta-Hydrolases"/>
    <property type="match status" value="1"/>
</dbReference>
<comment type="caution">
    <text evidence="2">The sequence shown here is derived from an EMBL/GenBank/DDBJ whole genome shotgun (WGS) entry which is preliminary data.</text>
</comment>
<name>A0ABS3N500_9BACI</name>
<evidence type="ECO:0000313" key="2">
    <source>
        <dbReference type="EMBL" id="MBO1513360.1"/>
    </source>
</evidence>
<keyword evidence="2" id="KW-0378">Hydrolase</keyword>
<dbReference type="Pfam" id="PF00561">
    <property type="entry name" value="Abhydrolase_1"/>
    <property type="match status" value="1"/>
</dbReference>
<dbReference type="Proteomes" id="UP000663981">
    <property type="component" value="Unassembled WGS sequence"/>
</dbReference>
<dbReference type="RefSeq" id="WP_207980315.1">
    <property type="nucleotide sequence ID" value="NZ_JAGDEL010000013.1"/>
</dbReference>
<dbReference type="InterPro" id="IPR000073">
    <property type="entry name" value="AB_hydrolase_1"/>
</dbReference>
<accession>A0ABS3N500</accession>
<dbReference type="InterPro" id="IPR050266">
    <property type="entry name" value="AB_hydrolase_sf"/>
</dbReference>
<dbReference type="PANTHER" id="PTHR43798:SF28">
    <property type="entry name" value="AB HYDROLASE-1 DOMAIN-CONTAINING PROTEIN"/>
    <property type="match status" value="1"/>
</dbReference>
<reference evidence="2 3" key="1">
    <citation type="submission" date="2021-03" db="EMBL/GenBank/DDBJ databases">
        <title>Whole genome sequence of Metabacillus bambusae BG109.</title>
        <authorList>
            <person name="Jeong J.W."/>
        </authorList>
    </citation>
    <scope>NUCLEOTIDE SEQUENCE [LARGE SCALE GENOMIC DNA]</scope>
    <source>
        <strain evidence="2 3">BG109</strain>
    </source>
</reference>